<proteinExistence type="predicted"/>
<name>A0A6P9B692_PANGU</name>
<dbReference type="InterPro" id="IPR039991">
    <property type="entry name" value="SHOC1"/>
</dbReference>
<organism evidence="1 2">
    <name type="scientific">Pantherophis guttatus</name>
    <name type="common">Corn snake</name>
    <name type="synonym">Elaphe guttata</name>
    <dbReference type="NCBI Taxonomy" id="94885"/>
    <lineage>
        <taxon>Eukaryota</taxon>
        <taxon>Metazoa</taxon>
        <taxon>Chordata</taxon>
        <taxon>Craniata</taxon>
        <taxon>Vertebrata</taxon>
        <taxon>Euteleostomi</taxon>
        <taxon>Lepidosauria</taxon>
        <taxon>Squamata</taxon>
        <taxon>Bifurcata</taxon>
        <taxon>Unidentata</taxon>
        <taxon>Episquamata</taxon>
        <taxon>Toxicofera</taxon>
        <taxon>Serpentes</taxon>
        <taxon>Colubroidea</taxon>
        <taxon>Colubridae</taxon>
        <taxon>Colubrinae</taxon>
        <taxon>Pantherophis</taxon>
    </lineage>
</organism>
<dbReference type="OMA" id="WIILYSK"/>
<dbReference type="PANTHER" id="PTHR35668:SF1">
    <property type="entry name" value="PROTEIN SHORTAGE IN CHIASMATA 1 ORTHOLOG"/>
    <property type="match status" value="1"/>
</dbReference>
<reference evidence="2" key="1">
    <citation type="submission" date="2025-08" db="UniProtKB">
        <authorList>
            <consortium name="RefSeq"/>
        </authorList>
    </citation>
    <scope>IDENTIFICATION</scope>
    <source>
        <tissue evidence="2">Blood</tissue>
    </source>
</reference>
<dbReference type="GO" id="GO:0000712">
    <property type="term" value="P:resolution of meiotic recombination intermediates"/>
    <property type="evidence" value="ECO:0007669"/>
    <property type="project" value="InterPro"/>
</dbReference>
<dbReference type="Proteomes" id="UP001652622">
    <property type="component" value="Unplaced"/>
</dbReference>
<dbReference type="Pfam" id="PF17825">
    <property type="entry name" value="DUF5587"/>
    <property type="match status" value="1"/>
</dbReference>
<evidence type="ECO:0000313" key="2">
    <source>
        <dbReference type="RefSeq" id="XP_034266473.1"/>
    </source>
</evidence>
<gene>
    <name evidence="2" type="primary">SHOC1</name>
</gene>
<dbReference type="RefSeq" id="XP_034266473.1">
    <property type="nucleotide sequence ID" value="XM_034410582.2"/>
</dbReference>
<dbReference type="PANTHER" id="PTHR35668">
    <property type="entry name" value="PROTEIN SHORTAGE IN CHIASMATA 1 ORTHOLOG"/>
    <property type="match status" value="1"/>
</dbReference>
<dbReference type="GO" id="GO:0003697">
    <property type="term" value="F:single-stranded DNA binding"/>
    <property type="evidence" value="ECO:0007669"/>
    <property type="project" value="TreeGrafter"/>
</dbReference>
<dbReference type="KEGG" id="pgut:117661584"/>
<evidence type="ECO:0000313" key="1">
    <source>
        <dbReference type="Proteomes" id="UP001652622"/>
    </source>
</evidence>
<dbReference type="GO" id="GO:0000794">
    <property type="term" value="C:condensed nuclear chromosome"/>
    <property type="evidence" value="ECO:0007669"/>
    <property type="project" value="InterPro"/>
</dbReference>
<keyword evidence="1" id="KW-1185">Reference proteome</keyword>
<protein>
    <submittedName>
        <fullName evidence="2">Protein shortage in chiasmata 1 ortholog isoform X1</fullName>
    </submittedName>
</protein>
<sequence>MYHKMRNTMFSPVKFHAIDYSYEKLAKERITFQLLSIHFPFSLYQDIHYYHDGKLADNKYRRPWTRASADSTVMNISVADIWKKCLFTEDFLEKKPVSNIAFHTPNEDVEIIPSSNPSSQISTQDYMLMKLDKGELTDRHRLQVDYVPVALKQEGLYIEEELVFTNNLTQSGKSLPSLQTLLSRLNVFQVQDPLLNFKGDSFMEEDILRECFTFKMSVTPQEKGMESSEDFCKVCLKDEEIPLFLVKFQFCEATNSKVDMEILTCLALKSLLQVTPEILEDENEYLRITNEKFNMTIIPEMIKSSEHYSTQEVYSSQNKDLSEFNNPISYNGELEVPLTPPCRKENMCMNSLYVHLKPEPVSPINKSDFITESTSNYLEGLMWQSEKYQNAMSSLFLIVPQNSVAVCQKFSVIELRTKLSIHENSMTTGSLEEDEWINLRENLTVPCVLEALSVNVNDEGRLANTDVEDYSKVTNFQLDEWLDDKSSFCDCNVKNFSIPHCIGTKDSCSPKKNETFSSLSLTPTSPQYSISIADNNVSTENYIKQTKLQNEIEKPVQIENHEVGKNNQIVSCKKVSISANSRLRNKKSVLPEQPRKCKDDFDLLSNFIMLRSKQVISQRKEGNDMDIQEEVFDAEDEQPSNESHKSPGVPGMTIPMENQSKDNHTLAFLKIKTSERQSQAYHILEAAAAPVLKELIKLDMQNWRFATLNSDNSRFFLKQQEKVISDTLKQGSKDAKYILVFRHAAILHLLVTVRDLLLTCNLNTALEYLSKAKDNYKDFQDYDLDIIWKQLKIVEIVVQEQKVSPKMTELQHQIAKWVQNNANDQNKVVIVIRMDFDEETEVLINTINTVQGLKAIYLSSKKRGMLLESKHIINSLDIYSCIVIHNQHIGPDFPWTNFSLVIEYNYNENSCWIDLCKKMNISYLIFQTAPPEAIETEEFLPDNLGYDLLKLSIPYVFLTSEGLLNTPEILQLLESKYNITLIERNCCEALNYFGGTEHYVVMTIDECTAIVMQNMEELNYENSSDNIVLRLMALSLQYVSCWIILYSRERLNSKYSLTGKTLHHLALIYAALISFAQKSEDFEVKMALTPGVEETALLVRQIADHILLASKQHPQEWLNKSWLSVLPLEAEKCLLTFPCMNPLVAQVMLKKNSSLEWLLGASFAELQELLPEVPEKVLKNFSDITSLYNLKPLIRPGTQKESISLQGNINSAICSCSQLPFPEALFSRLQGHSSCTEYSECFLEEWNKNCSQNGSCGCLKSTGEFNLVVPSISYEGDTCPFQENVGVERQLYLPFLKKVETETRINASHLTLNIGEPSHVNNETTMPHLHCNQDISSYIENCPLNRMTVSKVDTGKQLDISEFLKKPIYHDAKNEHLGKIQPLVQQLNSFHDFKHSSHVISSRKNVLFQENSGSVLEIGRKASSSPALQSEERFWGNPPFIQAMDSSPYDSREGKAIASPDRFMNLGIQFTGDYTRGKGHNSLSGEQRQQDVSGLEFMQLPQLKKRRLTFEKDPRRHDGQTRLKFF</sequence>
<dbReference type="InParanoid" id="A0A6P9B692"/>
<accession>A0A6P9B692</accession>
<dbReference type="GeneID" id="117661584"/>
<dbReference type="CTD" id="158401"/>
<dbReference type="GO" id="GO:0016887">
    <property type="term" value="F:ATP hydrolysis activity"/>
    <property type="evidence" value="ECO:0007669"/>
    <property type="project" value="InterPro"/>
</dbReference>